<dbReference type="InterPro" id="IPR014748">
    <property type="entry name" value="Enoyl-CoA_hydra_C"/>
</dbReference>
<dbReference type="PANTHER" id="PTHR11941">
    <property type="entry name" value="ENOYL-COA HYDRATASE-RELATED"/>
    <property type="match status" value="1"/>
</dbReference>
<keyword evidence="5" id="KW-1185">Reference proteome</keyword>
<evidence type="ECO:0000313" key="4">
    <source>
        <dbReference type="EMBL" id="OAT85287.1"/>
    </source>
</evidence>
<evidence type="ECO:0000256" key="2">
    <source>
        <dbReference type="ARBA" id="ARBA00023239"/>
    </source>
</evidence>
<dbReference type="InterPro" id="IPR029045">
    <property type="entry name" value="ClpP/crotonase-like_dom_sf"/>
</dbReference>
<protein>
    <submittedName>
        <fullName evidence="4">Enoyl-CoA hydratase</fullName>
    </submittedName>
</protein>
<keyword evidence="2" id="KW-0456">Lyase</keyword>
<dbReference type="Gene3D" id="1.10.12.10">
    <property type="entry name" value="Lyase 2-enoyl-coa Hydratase, Chain A, domain 2"/>
    <property type="match status" value="1"/>
</dbReference>
<dbReference type="InterPro" id="IPR001753">
    <property type="entry name" value="Enoyl-CoA_hydra/iso"/>
</dbReference>
<comment type="caution">
    <text evidence="4">The sequence shown here is derived from an EMBL/GenBank/DDBJ whole genome shotgun (WGS) entry which is preliminary data.</text>
</comment>
<sequence>MEKNTAPELIYEKRGHIATITLNRPEKLNAFSVNMIRNWVEALKEAQADDTVRVIVLTGAGRAFCAGGDIKAMASGAGFFPESDFPPAGRNNACHKKRSLWELIHRVPLTLEDIDKPVIAAVNGDAIGAGCDMALMCDLRLAAEEARFSEGYVKLGLVPGDGGAYFLPRLVGLAKALELLWTGEMISAREAYRIGLVNRVAPGEKLLAETYCLADRIAAGPPLAVRMIKRAVYQGLKTDLRTSLDLISSHMAIITETADHQEGVEALLEGRKPDFKGK</sequence>
<gene>
    <name evidence="4" type="ORF">A6M21_07035</name>
</gene>
<dbReference type="AlphaFoldDB" id="A0A1B7LGQ7"/>
<evidence type="ECO:0000313" key="5">
    <source>
        <dbReference type="Proteomes" id="UP000078532"/>
    </source>
</evidence>
<dbReference type="InterPro" id="IPR018376">
    <property type="entry name" value="Enoyl-CoA_hyd/isom_CS"/>
</dbReference>
<dbReference type="Gene3D" id="3.90.226.10">
    <property type="entry name" value="2-enoyl-CoA Hydratase, Chain A, domain 1"/>
    <property type="match status" value="1"/>
</dbReference>
<dbReference type="Pfam" id="PF00378">
    <property type="entry name" value="ECH_1"/>
    <property type="match status" value="1"/>
</dbReference>
<reference evidence="4 5" key="1">
    <citation type="submission" date="2016-04" db="EMBL/GenBank/DDBJ databases">
        <authorList>
            <person name="Evans L.H."/>
            <person name="Alamgir A."/>
            <person name="Owens N."/>
            <person name="Weber N.D."/>
            <person name="Virtaneva K."/>
            <person name="Barbian K."/>
            <person name="Babar A."/>
            <person name="Rosenke K."/>
        </authorList>
    </citation>
    <scope>NUCLEOTIDE SEQUENCE [LARGE SCALE GENOMIC DNA]</scope>
    <source>
        <strain evidence="4 5">LMa1</strain>
    </source>
</reference>
<dbReference type="GO" id="GO:0016829">
    <property type="term" value="F:lyase activity"/>
    <property type="evidence" value="ECO:0007669"/>
    <property type="project" value="UniProtKB-KW"/>
</dbReference>
<comment type="similarity">
    <text evidence="1 3">Belongs to the enoyl-CoA hydratase/isomerase family.</text>
</comment>
<accession>A0A1B7LGQ7</accession>
<dbReference type="RefSeq" id="WP_066667061.1">
    <property type="nucleotide sequence ID" value="NZ_LYVF01000069.1"/>
</dbReference>
<dbReference type="CDD" id="cd06558">
    <property type="entry name" value="crotonase-like"/>
    <property type="match status" value="1"/>
</dbReference>
<dbReference type="STRING" id="1838280.A6M21_07035"/>
<proteinExistence type="inferred from homology"/>
<evidence type="ECO:0000256" key="1">
    <source>
        <dbReference type="ARBA" id="ARBA00005254"/>
    </source>
</evidence>
<dbReference type="GO" id="GO:0006635">
    <property type="term" value="P:fatty acid beta-oxidation"/>
    <property type="evidence" value="ECO:0007669"/>
    <property type="project" value="TreeGrafter"/>
</dbReference>
<evidence type="ECO:0000256" key="3">
    <source>
        <dbReference type="RuleBase" id="RU003707"/>
    </source>
</evidence>
<name>A0A1B7LGQ7_9FIRM</name>
<organism evidence="4 5">
    <name type="scientific">Desulfotomaculum copahuensis</name>
    <dbReference type="NCBI Taxonomy" id="1838280"/>
    <lineage>
        <taxon>Bacteria</taxon>
        <taxon>Bacillati</taxon>
        <taxon>Bacillota</taxon>
        <taxon>Clostridia</taxon>
        <taxon>Eubacteriales</taxon>
        <taxon>Desulfotomaculaceae</taxon>
        <taxon>Desulfotomaculum</taxon>
    </lineage>
</organism>
<dbReference type="SUPFAM" id="SSF52096">
    <property type="entry name" value="ClpP/crotonase"/>
    <property type="match status" value="1"/>
</dbReference>
<dbReference type="PANTHER" id="PTHR11941:SF54">
    <property type="entry name" value="ENOYL-COA HYDRATASE, MITOCHONDRIAL"/>
    <property type="match status" value="1"/>
</dbReference>
<dbReference type="EMBL" id="LYVF01000069">
    <property type="protein sequence ID" value="OAT85287.1"/>
    <property type="molecule type" value="Genomic_DNA"/>
</dbReference>
<dbReference type="Proteomes" id="UP000078532">
    <property type="component" value="Unassembled WGS sequence"/>
</dbReference>
<dbReference type="PROSITE" id="PS00166">
    <property type="entry name" value="ENOYL_COA_HYDRATASE"/>
    <property type="match status" value="1"/>
</dbReference>
<dbReference type="OrthoDB" id="9775794at2"/>